<proteinExistence type="predicted"/>
<accession>A0A5J6LIG4</accession>
<protein>
    <submittedName>
        <fullName evidence="1">Uncharacterized protein</fullName>
    </submittedName>
</protein>
<reference evidence="1 2" key="1">
    <citation type="submission" date="2019-09" db="EMBL/GenBank/DDBJ databases">
        <title>Nitrincola iocasae sp. nov., a bacterium isolated from the sediment collected at a cold seep field in South China Sea.</title>
        <authorList>
            <person name="Zhang H."/>
            <person name="Wang H."/>
            <person name="Li C."/>
        </authorList>
    </citation>
    <scope>NUCLEOTIDE SEQUENCE [LARGE SCALE GENOMIC DNA]</scope>
    <source>
        <strain evidence="1 2">KXZD1103</strain>
    </source>
</reference>
<name>A0A5J6LIG4_9GAMM</name>
<dbReference type="GO" id="GO:0006270">
    <property type="term" value="P:DNA replication initiation"/>
    <property type="evidence" value="ECO:0007669"/>
    <property type="project" value="InterPro"/>
</dbReference>
<dbReference type="Proteomes" id="UP000325606">
    <property type="component" value="Chromosome"/>
</dbReference>
<dbReference type="EMBL" id="CP044222">
    <property type="protein sequence ID" value="QEW08500.1"/>
    <property type="molecule type" value="Genomic_DNA"/>
</dbReference>
<dbReference type="AlphaFoldDB" id="A0A5J6LIG4"/>
<evidence type="ECO:0000313" key="2">
    <source>
        <dbReference type="Proteomes" id="UP000325606"/>
    </source>
</evidence>
<keyword evidence="2" id="KW-1185">Reference proteome</keyword>
<evidence type="ECO:0000313" key="1">
    <source>
        <dbReference type="EMBL" id="QEW08500.1"/>
    </source>
</evidence>
<sequence>MIFARFMAIYGHKFKSCFETQNEIRLAKREWALSLRGYAEADLVAAVNRCKETLAWMPTVSEFLTILRSINGDFGLPAPYAAYQEACQYAADPLAHSWSHVAVYLAGKETGWFRLRAEEQGQVLPEFGYAYDLFCQRVRRGETLEQPIPKAISDQQDNTTARFIQAFATEHQLPESLLYYMTKPLGTRIRERLRADAQLQVEAMGLNLQLPADTSMGVTSGGKA</sequence>
<organism evidence="1 2">
    <name type="scientific">Nitrincola iocasae</name>
    <dbReference type="NCBI Taxonomy" id="2614693"/>
    <lineage>
        <taxon>Bacteria</taxon>
        <taxon>Pseudomonadati</taxon>
        <taxon>Pseudomonadota</taxon>
        <taxon>Gammaproteobacteria</taxon>
        <taxon>Oceanospirillales</taxon>
        <taxon>Oceanospirillaceae</taxon>
        <taxon>Nitrincola</taxon>
    </lineage>
</organism>
<gene>
    <name evidence="1" type="ORF">F5I99_04595</name>
</gene>
<dbReference type="KEGG" id="nik:F5I99_04595"/>
<dbReference type="Pfam" id="PF06992">
    <property type="entry name" value="Phage_lambda_P"/>
    <property type="match status" value="1"/>
</dbReference>
<dbReference type="InterPro" id="IPR009731">
    <property type="entry name" value="P-like"/>
</dbReference>